<reference evidence="1" key="1">
    <citation type="journal article" date="2023" name="Science">
        <title>Genome structures resolve the early diversification of teleost fishes.</title>
        <authorList>
            <person name="Parey E."/>
            <person name="Louis A."/>
            <person name="Montfort J."/>
            <person name="Bouchez O."/>
            <person name="Roques C."/>
            <person name="Iampietro C."/>
            <person name="Lluch J."/>
            <person name="Castinel A."/>
            <person name="Donnadieu C."/>
            <person name="Desvignes T."/>
            <person name="Floi Bucao C."/>
            <person name="Jouanno E."/>
            <person name="Wen M."/>
            <person name="Mejri S."/>
            <person name="Dirks R."/>
            <person name="Jansen H."/>
            <person name="Henkel C."/>
            <person name="Chen W.J."/>
            <person name="Zahm M."/>
            <person name="Cabau C."/>
            <person name="Klopp C."/>
            <person name="Thompson A.W."/>
            <person name="Robinson-Rechavi M."/>
            <person name="Braasch I."/>
            <person name="Lecointre G."/>
            <person name="Bobe J."/>
            <person name="Postlethwait J.H."/>
            <person name="Berthelot C."/>
            <person name="Roest Crollius H."/>
            <person name="Guiguen Y."/>
        </authorList>
    </citation>
    <scope>NUCLEOTIDE SEQUENCE</scope>
    <source>
        <strain evidence="1">NC1722</strain>
    </source>
</reference>
<keyword evidence="2" id="KW-1185">Reference proteome</keyword>
<proteinExistence type="predicted"/>
<sequence length="144" mass="15902">MASPMTGKHTAKPRPYLFCLSPPRLHHPPSPDSWAEDVYANALHWSPHHILLQWNATPLGVVSLCLSIEGGNIRPLRLSSCRLPTSHMGEGHVLLLLFLDLGWGEKEPAGFPIDHLKGGHCRGQLSPYLLPRAVFAVRCHTLPS</sequence>
<comment type="caution">
    <text evidence="1">The sequence shown here is derived from an EMBL/GenBank/DDBJ whole genome shotgun (WGS) entry which is preliminary data.</text>
</comment>
<accession>A0AAD7RL00</accession>
<name>A0AAD7RL00_9TELE</name>
<organism evidence="1 2">
    <name type="scientific">Aldrovandia affinis</name>
    <dbReference type="NCBI Taxonomy" id="143900"/>
    <lineage>
        <taxon>Eukaryota</taxon>
        <taxon>Metazoa</taxon>
        <taxon>Chordata</taxon>
        <taxon>Craniata</taxon>
        <taxon>Vertebrata</taxon>
        <taxon>Euteleostomi</taxon>
        <taxon>Actinopterygii</taxon>
        <taxon>Neopterygii</taxon>
        <taxon>Teleostei</taxon>
        <taxon>Notacanthiformes</taxon>
        <taxon>Halosauridae</taxon>
        <taxon>Aldrovandia</taxon>
    </lineage>
</organism>
<dbReference type="AlphaFoldDB" id="A0AAD7RL00"/>
<evidence type="ECO:0000313" key="2">
    <source>
        <dbReference type="Proteomes" id="UP001221898"/>
    </source>
</evidence>
<protein>
    <submittedName>
        <fullName evidence="1">Uncharacterized protein</fullName>
    </submittedName>
</protein>
<dbReference type="EMBL" id="JAINUG010000235">
    <property type="protein sequence ID" value="KAJ8386088.1"/>
    <property type="molecule type" value="Genomic_DNA"/>
</dbReference>
<evidence type="ECO:0000313" key="1">
    <source>
        <dbReference type="EMBL" id="KAJ8386088.1"/>
    </source>
</evidence>
<dbReference type="Proteomes" id="UP001221898">
    <property type="component" value="Unassembled WGS sequence"/>
</dbReference>
<gene>
    <name evidence="1" type="ORF">AAFF_G00176820</name>
</gene>